<proteinExistence type="predicted"/>
<feature type="region of interest" description="Disordered" evidence="1">
    <location>
        <begin position="46"/>
        <end position="83"/>
    </location>
</feature>
<name>A0A699SSG7_TANCI</name>
<gene>
    <name evidence="2" type="ORF">Tci_872222</name>
</gene>
<keyword evidence="2" id="KW-0695">RNA-directed DNA polymerase</keyword>
<dbReference type="EMBL" id="BKCJ011183664">
    <property type="protein sequence ID" value="GFD00253.1"/>
    <property type="molecule type" value="Genomic_DNA"/>
</dbReference>
<evidence type="ECO:0000256" key="1">
    <source>
        <dbReference type="SAM" id="MobiDB-lite"/>
    </source>
</evidence>
<comment type="caution">
    <text evidence="2">The sequence shown here is derived from an EMBL/GenBank/DDBJ whole genome shotgun (WGS) entry which is preliminary data.</text>
</comment>
<feature type="compositionally biased region" description="Basic and acidic residues" evidence="1">
    <location>
        <begin position="62"/>
        <end position="83"/>
    </location>
</feature>
<sequence>MKAAFLSYFMQQKKYVKDPVEIHYIKQRDGETIEDFMEHFKIETGPAAASKKKGHVSWKLQDQSKRHTDKRPDSEVTQRTEGG</sequence>
<evidence type="ECO:0000313" key="2">
    <source>
        <dbReference type="EMBL" id="GFD00253.1"/>
    </source>
</evidence>
<keyword evidence="2" id="KW-0808">Transferase</keyword>
<organism evidence="2">
    <name type="scientific">Tanacetum cinerariifolium</name>
    <name type="common">Dalmatian daisy</name>
    <name type="synonym">Chrysanthemum cinerariifolium</name>
    <dbReference type="NCBI Taxonomy" id="118510"/>
    <lineage>
        <taxon>Eukaryota</taxon>
        <taxon>Viridiplantae</taxon>
        <taxon>Streptophyta</taxon>
        <taxon>Embryophyta</taxon>
        <taxon>Tracheophyta</taxon>
        <taxon>Spermatophyta</taxon>
        <taxon>Magnoliopsida</taxon>
        <taxon>eudicotyledons</taxon>
        <taxon>Gunneridae</taxon>
        <taxon>Pentapetalae</taxon>
        <taxon>asterids</taxon>
        <taxon>campanulids</taxon>
        <taxon>Asterales</taxon>
        <taxon>Asteraceae</taxon>
        <taxon>Asteroideae</taxon>
        <taxon>Anthemideae</taxon>
        <taxon>Anthemidinae</taxon>
        <taxon>Tanacetum</taxon>
    </lineage>
</organism>
<protein>
    <submittedName>
        <fullName evidence="2">Reverse transcriptase domain-containing protein</fullName>
    </submittedName>
</protein>
<keyword evidence="2" id="KW-0548">Nucleotidyltransferase</keyword>
<dbReference type="GO" id="GO:0003964">
    <property type="term" value="F:RNA-directed DNA polymerase activity"/>
    <property type="evidence" value="ECO:0007669"/>
    <property type="project" value="UniProtKB-KW"/>
</dbReference>
<reference evidence="2" key="1">
    <citation type="journal article" date="2019" name="Sci. Rep.">
        <title>Draft genome of Tanacetum cinerariifolium, the natural source of mosquito coil.</title>
        <authorList>
            <person name="Yamashiro T."/>
            <person name="Shiraishi A."/>
            <person name="Satake H."/>
            <person name="Nakayama K."/>
        </authorList>
    </citation>
    <scope>NUCLEOTIDE SEQUENCE</scope>
</reference>
<dbReference type="AlphaFoldDB" id="A0A699SSG7"/>
<accession>A0A699SSG7</accession>